<reference evidence="1 2" key="2">
    <citation type="journal article" date="2009" name="Stand. Genomic Sci.">
        <title>Complete genome sequence of Staphylothermus marinus Stetter and Fiala 1986 type strain F1.</title>
        <authorList>
            <person name="Anderson I.J."/>
            <person name="Sun H."/>
            <person name="Lapidus A."/>
            <person name="Copeland A."/>
            <person name="Glavina Del Rio T."/>
            <person name="Tice H."/>
            <person name="Dalin E."/>
            <person name="Lucas S."/>
            <person name="Barry K."/>
            <person name="Land M."/>
            <person name="Richardson P."/>
            <person name="Huber H."/>
            <person name="Kyrpides N.C."/>
        </authorList>
    </citation>
    <scope>NUCLEOTIDE SEQUENCE [LARGE SCALE GENOMIC DNA]</scope>
    <source>
        <strain evidence="2">ATCC 43588 / DSM 3639 / JCM 9404 / F1</strain>
    </source>
</reference>
<dbReference type="STRING" id="399550.Smar_1489"/>
<name>A3DPL8_STAMF</name>
<accession>A3DPL8</accession>
<organism evidence="1 2">
    <name type="scientific">Staphylothermus marinus (strain ATCC 43588 / DSM 3639 / JCM 9404 / F1)</name>
    <dbReference type="NCBI Taxonomy" id="399550"/>
    <lineage>
        <taxon>Archaea</taxon>
        <taxon>Thermoproteota</taxon>
        <taxon>Thermoprotei</taxon>
        <taxon>Desulfurococcales</taxon>
        <taxon>Desulfurococcaceae</taxon>
        <taxon>Staphylothermus</taxon>
    </lineage>
</organism>
<proteinExistence type="predicted"/>
<dbReference type="HOGENOM" id="CLU_1259151_0_0_2"/>
<dbReference type="Pfam" id="PF03692">
    <property type="entry name" value="CxxCxxCC"/>
    <property type="match status" value="1"/>
</dbReference>
<gene>
    <name evidence="1" type="ordered locus">Smar_1489</name>
</gene>
<evidence type="ECO:0008006" key="3">
    <source>
        <dbReference type="Google" id="ProtNLM"/>
    </source>
</evidence>
<dbReference type="EMBL" id="CP000575">
    <property type="protein sequence ID" value="ABN70578.1"/>
    <property type="molecule type" value="Genomic_DNA"/>
</dbReference>
<keyword evidence="2" id="KW-1185">Reference proteome</keyword>
<dbReference type="eggNOG" id="arCOG02585">
    <property type="taxonomic scope" value="Archaea"/>
</dbReference>
<protein>
    <recommendedName>
        <fullName evidence="3">YkgJ family cysteine cluster protein</fullName>
    </recommendedName>
</protein>
<dbReference type="RefSeq" id="WP_011839772.1">
    <property type="nucleotide sequence ID" value="NC_009033.1"/>
</dbReference>
<dbReference type="KEGG" id="smr:Smar_1489"/>
<dbReference type="OrthoDB" id="36424at2157"/>
<sequence>MYKRFKCILCGDCCRASPISLLPYEETILRLLAGKLGLPYKSRIGYKVYDARRRVNIVLSYAMELIDGKCPFLTKRNLCLINNIYKPLICRSYPYVPKQVRYTISTDYKIIFAIADYSLSVKCPVIENDKEYISSLMQNTINWPQIYLPNEYKAAREMEEKRNLLLKLLSDLWRKGIVDLKDEKPNASVINLYDLLRIYYPNLPYILEIDKIYKKMKNL</sequence>
<evidence type="ECO:0000313" key="1">
    <source>
        <dbReference type="EMBL" id="ABN70578.1"/>
    </source>
</evidence>
<dbReference type="AlphaFoldDB" id="A3DPL8"/>
<dbReference type="InterPro" id="IPR005358">
    <property type="entry name" value="Puta_zinc/iron-chelating_dom"/>
</dbReference>
<evidence type="ECO:0000313" key="2">
    <source>
        <dbReference type="Proteomes" id="UP000000254"/>
    </source>
</evidence>
<dbReference type="Proteomes" id="UP000000254">
    <property type="component" value="Chromosome"/>
</dbReference>
<reference evidence="2" key="1">
    <citation type="journal article" date="2009" name="BMC Genomics">
        <title>The complete genome sequence of Staphylothermus marinus reveals differences in sulfur metabolism among heterotrophic Crenarchaeota.</title>
        <authorList>
            <person name="Anderson I.J."/>
            <person name="Dharmarajan L."/>
            <person name="Rodriguez J."/>
            <person name="Hooper S."/>
            <person name="Porat I."/>
            <person name="Ulrich L.E."/>
            <person name="Elkins J.G."/>
            <person name="Mavromatis K."/>
            <person name="Sun H."/>
            <person name="Land M."/>
            <person name="Lapidus A."/>
            <person name="Lucas S."/>
            <person name="Barry K."/>
            <person name="Huber H."/>
            <person name="Zhulin I.B."/>
            <person name="Whitman W.B."/>
            <person name="Mukhopadhyay B."/>
            <person name="Woese C."/>
            <person name="Bristow J."/>
            <person name="Kyrpides N."/>
        </authorList>
    </citation>
    <scope>NUCLEOTIDE SEQUENCE [LARGE SCALE GENOMIC DNA]</scope>
    <source>
        <strain evidence="2">ATCC 43588 / DSM 3639 / JCM 9404 / F1</strain>
    </source>
</reference>
<dbReference type="GeneID" id="4907364"/>